<organism evidence="7 8">
    <name type="scientific">Butyricicoccus porcorum</name>
    <dbReference type="NCBI Taxonomy" id="1945634"/>
    <lineage>
        <taxon>Bacteria</taxon>
        <taxon>Bacillati</taxon>
        <taxon>Bacillota</taxon>
        <taxon>Clostridia</taxon>
        <taxon>Eubacteriales</taxon>
        <taxon>Butyricicoccaceae</taxon>
        <taxon>Butyricicoccus</taxon>
    </lineage>
</organism>
<reference evidence="7 8" key="1">
    <citation type="submission" date="2017-05" db="EMBL/GenBank/DDBJ databases">
        <title>Butyricicoccus porcorum sp. nov. a butyrate-producing bacterium from the swine intestinal tract.</title>
        <authorList>
            <person name="Trachsel J."/>
            <person name="Humphrey S."/>
            <person name="Allen H.K."/>
        </authorList>
    </citation>
    <scope>NUCLEOTIDE SEQUENCE [LARGE SCALE GENOMIC DNA]</scope>
    <source>
        <strain evidence="7">BB10</strain>
    </source>
</reference>
<comment type="caution">
    <text evidence="7">The sequence shown here is derived from an EMBL/GenBank/DDBJ whole genome shotgun (WGS) entry which is preliminary data.</text>
</comment>
<gene>
    <name evidence="7" type="ORF">CBW42_10005</name>
</gene>
<evidence type="ECO:0000256" key="4">
    <source>
        <dbReference type="ARBA" id="ARBA00022679"/>
    </source>
</evidence>
<dbReference type="NCBIfam" id="TIGR02469">
    <property type="entry name" value="CbiT"/>
    <property type="match status" value="1"/>
</dbReference>
<keyword evidence="8" id="KW-1185">Reference proteome</keyword>
<evidence type="ECO:0000313" key="8">
    <source>
        <dbReference type="Proteomes" id="UP000194903"/>
    </source>
</evidence>
<dbReference type="InterPro" id="IPR014776">
    <property type="entry name" value="4pyrrole_Mease_sub2"/>
</dbReference>
<dbReference type="Gene3D" id="3.40.1010.10">
    <property type="entry name" value="Cobalt-precorrin-4 Transmethylase, Domain 1"/>
    <property type="match status" value="1"/>
</dbReference>
<evidence type="ECO:0000256" key="1">
    <source>
        <dbReference type="ARBA" id="ARBA00004953"/>
    </source>
</evidence>
<evidence type="ECO:0000256" key="3">
    <source>
        <dbReference type="ARBA" id="ARBA00022603"/>
    </source>
</evidence>
<dbReference type="OrthoDB" id="9780707at2"/>
<dbReference type="InterPro" id="IPR012818">
    <property type="entry name" value="CbiE"/>
</dbReference>
<dbReference type="EMBL" id="NHOC01000008">
    <property type="protein sequence ID" value="OUM20063.1"/>
    <property type="molecule type" value="Genomic_DNA"/>
</dbReference>
<dbReference type="AlphaFoldDB" id="A0A252F2P0"/>
<evidence type="ECO:0000256" key="2">
    <source>
        <dbReference type="ARBA" id="ARBA00022573"/>
    </source>
</evidence>
<dbReference type="SUPFAM" id="SSF53335">
    <property type="entry name" value="S-adenosyl-L-methionine-dependent methyltransferases"/>
    <property type="match status" value="1"/>
</dbReference>
<keyword evidence="2" id="KW-0169">Cobalamin biosynthesis</keyword>
<name>A0A252F2P0_9FIRM</name>
<comment type="pathway">
    <text evidence="1">Cofactor biosynthesis; adenosylcobalamin biosynthesis.</text>
</comment>
<dbReference type="InterPro" id="IPR029063">
    <property type="entry name" value="SAM-dependent_MTases_sf"/>
</dbReference>
<dbReference type="InterPro" id="IPR000878">
    <property type="entry name" value="4pyrrol_Mease"/>
</dbReference>
<dbReference type="GO" id="GO:0009236">
    <property type="term" value="P:cobalamin biosynthetic process"/>
    <property type="evidence" value="ECO:0007669"/>
    <property type="project" value="UniProtKB-UniPathway"/>
</dbReference>
<dbReference type="PANTHER" id="PTHR43182">
    <property type="entry name" value="COBALT-PRECORRIN-6B C(15)-METHYLTRANSFERASE (DECARBOXYLATING)"/>
    <property type="match status" value="1"/>
</dbReference>
<dbReference type="InterPro" id="IPR050714">
    <property type="entry name" value="Cobalamin_biosynth_MTase"/>
</dbReference>
<dbReference type="RefSeq" id="WP_087020803.1">
    <property type="nucleotide sequence ID" value="NZ_CP178353.1"/>
</dbReference>
<accession>A0A252F2P0</accession>
<evidence type="ECO:0000256" key="5">
    <source>
        <dbReference type="ARBA" id="ARBA00022691"/>
    </source>
</evidence>
<evidence type="ECO:0000313" key="7">
    <source>
        <dbReference type="EMBL" id="OUM20063.1"/>
    </source>
</evidence>
<protein>
    <recommendedName>
        <fullName evidence="6">Tetrapyrrole methylase domain-containing protein</fullName>
    </recommendedName>
</protein>
<sequence>MEFVLIGAGMGCEALLTAQAREEIARADIVLTTPRLADGLSGIRDIEAVPLTQLTERACACEGRIAILLSGDTGFFSAAKSLAAKLRAHGRVRILPGMSSLQVFCAKLGTSYDDAVLLSMHGREGGLLGAVSCHRKVFALTGGKFRADALCAVLADAGLNHVRVHVGENLGAVDERMVSGSPEELSRLNFADLSVMLVENDCPAEISRPLRDSDFVRGEVPMTKQEVRWLACDLLAVHPADTVYDIGAGTGSVSMELARRANRGQVFAVECKQDALELIARNRVQTGNYHVTAVAAKAPEGLDILPAPDCAFIGGSRGNLPDIVRALLEKNPSVRMVISAIALETVHAAMQALSDAGIQPEISCVQVSRARAVGSYHMMTAQNPVYLIGGNL</sequence>
<dbReference type="UniPathway" id="UPA00148"/>
<feature type="domain" description="Tetrapyrrole methylase" evidence="6">
    <location>
        <begin position="3"/>
        <end position="185"/>
    </location>
</feature>
<dbReference type="InterPro" id="IPR035996">
    <property type="entry name" value="4pyrrol_Methylase_sf"/>
</dbReference>
<dbReference type="NCBIfam" id="TIGR02467">
    <property type="entry name" value="CbiE"/>
    <property type="match status" value="1"/>
</dbReference>
<evidence type="ECO:0000259" key="6">
    <source>
        <dbReference type="Pfam" id="PF00590"/>
    </source>
</evidence>
<dbReference type="Proteomes" id="UP000194903">
    <property type="component" value="Unassembled WGS sequence"/>
</dbReference>
<dbReference type="Gene3D" id="3.40.50.150">
    <property type="entry name" value="Vaccinia Virus protein VP39"/>
    <property type="match status" value="1"/>
</dbReference>
<dbReference type="InterPro" id="IPR014777">
    <property type="entry name" value="4pyrrole_Mease_sub1"/>
</dbReference>
<dbReference type="Pfam" id="PF00590">
    <property type="entry name" value="TP_methylase"/>
    <property type="match status" value="1"/>
</dbReference>
<dbReference type="SUPFAM" id="SSF53790">
    <property type="entry name" value="Tetrapyrrole methylase"/>
    <property type="match status" value="1"/>
</dbReference>
<dbReference type="Gene3D" id="3.30.950.10">
    <property type="entry name" value="Methyltransferase, Cobalt-precorrin-4 Transmethylase, Domain 2"/>
    <property type="match status" value="1"/>
</dbReference>
<dbReference type="GO" id="GO:0032259">
    <property type="term" value="P:methylation"/>
    <property type="evidence" value="ECO:0007669"/>
    <property type="project" value="UniProtKB-KW"/>
</dbReference>
<proteinExistence type="predicted"/>
<dbReference type="PANTHER" id="PTHR43182:SF1">
    <property type="entry name" value="COBALT-PRECORRIN-7 C(5)-METHYLTRANSFERASE"/>
    <property type="match status" value="1"/>
</dbReference>
<dbReference type="InterPro" id="IPR014008">
    <property type="entry name" value="Cbl_synth_MTase_CbiT"/>
</dbReference>
<dbReference type="GO" id="GO:0008276">
    <property type="term" value="F:protein methyltransferase activity"/>
    <property type="evidence" value="ECO:0007669"/>
    <property type="project" value="InterPro"/>
</dbReference>
<keyword evidence="4" id="KW-0808">Transferase</keyword>
<dbReference type="CDD" id="cd11644">
    <property type="entry name" value="Precorrin-6Y-MT"/>
    <property type="match status" value="1"/>
</dbReference>
<keyword evidence="5" id="KW-0949">S-adenosyl-L-methionine</keyword>
<keyword evidence="3" id="KW-0489">Methyltransferase</keyword>